<dbReference type="PROSITE" id="PS50943">
    <property type="entry name" value="HTH_CROC1"/>
    <property type="match status" value="1"/>
</dbReference>
<evidence type="ECO:0000313" key="3">
    <source>
        <dbReference type="Proteomes" id="UP000186110"/>
    </source>
</evidence>
<name>A0A1P8K6W4_9BURK</name>
<dbReference type="RefSeq" id="WP_029707309.1">
    <property type="nucleotide sequence ID" value="NZ_CP019239.1"/>
</dbReference>
<dbReference type="AlphaFoldDB" id="A0A1P8K6W4"/>
<protein>
    <submittedName>
        <fullName evidence="2">Transcriptional regulator</fullName>
    </submittedName>
</protein>
<dbReference type="SUPFAM" id="SSF47413">
    <property type="entry name" value="lambda repressor-like DNA-binding domains"/>
    <property type="match status" value="1"/>
</dbReference>
<reference evidence="2 3" key="1">
    <citation type="submission" date="2017-01" db="EMBL/GenBank/DDBJ databases">
        <authorList>
            <person name="Mah S.A."/>
            <person name="Swanson W.J."/>
            <person name="Moy G.W."/>
            <person name="Vacquier V.D."/>
        </authorList>
    </citation>
    <scope>NUCLEOTIDE SEQUENCE [LARGE SCALE GENOMIC DNA]</scope>
    <source>
        <strain evidence="2 3">DSM 22694</strain>
    </source>
</reference>
<dbReference type="Gene3D" id="1.10.260.40">
    <property type="entry name" value="lambda repressor-like DNA-binding domains"/>
    <property type="match status" value="1"/>
</dbReference>
<dbReference type="KEGG" id="rsb:RS694_03845"/>
<dbReference type="CDD" id="cd00093">
    <property type="entry name" value="HTH_XRE"/>
    <property type="match status" value="1"/>
</dbReference>
<evidence type="ECO:0000259" key="1">
    <source>
        <dbReference type="PROSITE" id="PS50943"/>
    </source>
</evidence>
<dbReference type="STRING" id="1484693.RS694_03845"/>
<accession>A0A1P8K6W4</accession>
<evidence type="ECO:0000313" key="2">
    <source>
        <dbReference type="EMBL" id="APW41763.1"/>
    </source>
</evidence>
<dbReference type="InterPro" id="IPR001387">
    <property type="entry name" value="Cro/C1-type_HTH"/>
</dbReference>
<dbReference type="GO" id="GO:0003677">
    <property type="term" value="F:DNA binding"/>
    <property type="evidence" value="ECO:0007669"/>
    <property type="project" value="InterPro"/>
</dbReference>
<feature type="domain" description="HTH cro/C1-type" evidence="1">
    <location>
        <begin position="83"/>
        <end position="138"/>
    </location>
</feature>
<dbReference type="EMBL" id="CP019239">
    <property type="protein sequence ID" value="APW41763.1"/>
    <property type="molecule type" value="Genomic_DNA"/>
</dbReference>
<gene>
    <name evidence="2" type="ORF">RS694_03845</name>
</gene>
<dbReference type="InterPro" id="IPR010982">
    <property type="entry name" value="Lambda_DNA-bd_dom_sf"/>
</dbReference>
<proteinExistence type="predicted"/>
<keyword evidence="3" id="KW-1185">Reference proteome</keyword>
<organism evidence="2 3">
    <name type="scientific">Rhodoferax saidenbachensis</name>
    <dbReference type="NCBI Taxonomy" id="1484693"/>
    <lineage>
        <taxon>Bacteria</taxon>
        <taxon>Pseudomonadati</taxon>
        <taxon>Pseudomonadota</taxon>
        <taxon>Betaproteobacteria</taxon>
        <taxon>Burkholderiales</taxon>
        <taxon>Comamonadaceae</taxon>
        <taxon>Rhodoferax</taxon>
    </lineage>
</organism>
<dbReference type="SMART" id="SM00530">
    <property type="entry name" value="HTH_XRE"/>
    <property type="match status" value="1"/>
</dbReference>
<sequence length="143" mass="15869">MSSLIDSLKSEIARVARKELKDELLALRKGMTSHRSEIAALKRQVKSLTSALKASIRASKGSDKAQASTPDTAPRIRFSAERFAAWRAKMGITQAQTAQLLEASALSVFKWESDKAQPRNAQLHRIAAVMKLGKREVLKRLQE</sequence>
<dbReference type="Proteomes" id="UP000186110">
    <property type="component" value="Chromosome"/>
</dbReference>